<dbReference type="InterPro" id="IPR027417">
    <property type="entry name" value="P-loop_NTPase"/>
</dbReference>
<accession>A0A7W5UI19</accession>
<proteinExistence type="predicted"/>
<protein>
    <submittedName>
        <fullName evidence="2">Uridine kinase</fullName>
        <ecNumber evidence="2">2.7.1.48</ecNumber>
    </submittedName>
</protein>
<comment type="caution">
    <text evidence="2">The sequence shown here is derived from an EMBL/GenBank/DDBJ whole genome shotgun (WGS) entry which is preliminary data.</text>
</comment>
<dbReference type="Proteomes" id="UP000541425">
    <property type="component" value="Unassembled WGS sequence"/>
</dbReference>
<name>A0A7W5UI19_9BACT</name>
<dbReference type="SUPFAM" id="SSF52540">
    <property type="entry name" value="P-loop containing nucleoside triphosphate hydrolases"/>
    <property type="match status" value="1"/>
</dbReference>
<dbReference type="GO" id="GO:0005524">
    <property type="term" value="F:ATP binding"/>
    <property type="evidence" value="ECO:0007669"/>
    <property type="project" value="InterPro"/>
</dbReference>
<dbReference type="SUPFAM" id="SSF55186">
    <property type="entry name" value="ThrRS/AlaRS common domain"/>
    <property type="match status" value="1"/>
</dbReference>
<feature type="domain" description="AAA+ ATPase" evidence="1">
    <location>
        <begin position="288"/>
        <end position="449"/>
    </location>
</feature>
<organism evidence="2 3">
    <name type="scientific">Alloprevotella rava</name>
    <dbReference type="NCBI Taxonomy" id="671218"/>
    <lineage>
        <taxon>Bacteria</taxon>
        <taxon>Pseudomonadati</taxon>
        <taxon>Bacteroidota</taxon>
        <taxon>Bacteroidia</taxon>
        <taxon>Bacteroidales</taxon>
        <taxon>Prevotellaceae</taxon>
        <taxon>Alloprevotella</taxon>
    </lineage>
</organism>
<dbReference type="InterPro" id="IPR003593">
    <property type="entry name" value="AAA+_ATPase"/>
</dbReference>
<dbReference type="CDD" id="cd02028">
    <property type="entry name" value="UMPK_like"/>
    <property type="match status" value="1"/>
</dbReference>
<keyword evidence="2" id="KW-0808">Transferase</keyword>
<keyword evidence="2" id="KW-0418">Kinase</keyword>
<dbReference type="InterPro" id="IPR006083">
    <property type="entry name" value="PRK/URK"/>
</dbReference>
<dbReference type="SMART" id="SM00382">
    <property type="entry name" value="AAA"/>
    <property type="match status" value="1"/>
</dbReference>
<dbReference type="EMBL" id="JACICA010000002">
    <property type="protein sequence ID" value="MBB3702285.1"/>
    <property type="molecule type" value="Genomic_DNA"/>
</dbReference>
<evidence type="ECO:0000259" key="1">
    <source>
        <dbReference type="SMART" id="SM00382"/>
    </source>
</evidence>
<sequence>MLTTLNIRCKNTGKLHKVPAGYNLEQVYEMLELHLPYGCTSAKVNNKVEGLHYTLFNDKDIEFLDITSASGMRTYTRSLFFVLYKAVVELYPEARLRVSTPVSNGYYCRLDGISSGVTDEVVDALRSKMQEIIAADLPYHRITCPTEDAVRLFRENGQESKAELLESYGSLYTNYYTLGETPDYFYGSLLIRTGQITLFDVIPYYDGILLRLPDPEHPQQLKPMIDQHKMFSVFQEQHNWQHILGVSTIGELNKANEEGRTNELVNVSEALQEKKISRMADRIAENPNIRVILIAGPSSSGKTTFSKRLAVQLIASGKKPVAISLDDYFVHRHDTPRTPEGELDYENINALNIPLLNSQIKALIAGEEVELPRYNFQTGMSEKSGKRLKLNPDTLIIFEGIHALNPTLTSDIPDENKFKIYASALTTILLDDHNYIPTTDNRLLRRIVRDYKYRGYSAEDTIKRWPMVREGEGKWIFPYQEEADEMMNTALLFEFSALRQQALPLLEQVPESAPEYSEAYRLRKFLSYLKPISTKGLPPTSLLREFLGGSTFKY</sequence>
<dbReference type="EC" id="2.7.1.48" evidence="2"/>
<evidence type="ECO:0000313" key="2">
    <source>
        <dbReference type="EMBL" id="MBB3702285.1"/>
    </source>
</evidence>
<evidence type="ECO:0000313" key="3">
    <source>
        <dbReference type="Proteomes" id="UP000541425"/>
    </source>
</evidence>
<dbReference type="Pfam" id="PF00485">
    <property type="entry name" value="PRK"/>
    <property type="match status" value="1"/>
</dbReference>
<dbReference type="Gene3D" id="3.40.50.300">
    <property type="entry name" value="P-loop containing nucleotide triphosphate hydrolases"/>
    <property type="match status" value="1"/>
</dbReference>
<dbReference type="Gene3D" id="3.30.980.10">
    <property type="entry name" value="Threonyl-trna Synthetase, Chain A, domain 2"/>
    <property type="match status" value="1"/>
</dbReference>
<dbReference type="RefSeq" id="WP_183695039.1">
    <property type="nucleotide sequence ID" value="NZ_JACICA010000002.1"/>
</dbReference>
<dbReference type="GO" id="GO:0004849">
    <property type="term" value="F:uridine kinase activity"/>
    <property type="evidence" value="ECO:0007669"/>
    <property type="project" value="UniProtKB-EC"/>
</dbReference>
<dbReference type="AlphaFoldDB" id="A0A7W5UI19"/>
<reference evidence="2 3" key="1">
    <citation type="submission" date="2020-08" db="EMBL/GenBank/DDBJ databases">
        <title>Genomic Encyclopedia of Type Strains, Phase IV (KMG-IV): sequencing the most valuable type-strain genomes for metagenomic binning, comparative biology and taxonomic classification.</title>
        <authorList>
            <person name="Goeker M."/>
        </authorList>
    </citation>
    <scope>NUCLEOTIDE SEQUENCE [LARGE SCALE GENOMIC DNA]</scope>
    <source>
        <strain evidence="2 3">DSM 22548</strain>
    </source>
</reference>
<dbReference type="PANTHER" id="PTHR10285">
    <property type="entry name" value="URIDINE KINASE"/>
    <property type="match status" value="1"/>
</dbReference>
<dbReference type="InterPro" id="IPR018163">
    <property type="entry name" value="Thr/Ala-tRNA-synth_IIc_edit"/>
</dbReference>
<gene>
    <name evidence="2" type="ORF">FHS60_000738</name>
</gene>